<dbReference type="EMBL" id="JAEUBG010003806">
    <property type="protein sequence ID" value="KAH3682281.1"/>
    <property type="molecule type" value="Genomic_DNA"/>
</dbReference>
<sequence length="116" mass="13094">MVQFLSQGLSHDLSSVLHELQELLPFLLHGRFLILHNLCIDQGQLLQDVSLGVWREVQSDPIERSVNHQGEPGSAPEQQSINGQSDKDEQFGKGNDLRDNGFMSQDDFHLEHIGHL</sequence>
<evidence type="ECO:0000256" key="1">
    <source>
        <dbReference type="SAM" id="MobiDB-lite"/>
    </source>
</evidence>
<keyword evidence="3" id="KW-1185">Reference proteome</keyword>
<evidence type="ECO:0000313" key="3">
    <source>
        <dbReference type="Proteomes" id="UP000774326"/>
    </source>
</evidence>
<dbReference type="Proteomes" id="UP000774326">
    <property type="component" value="Unassembled WGS sequence"/>
</dbReference>
<evidence type="ECO:0000313" key="2">
    <source>
        <dbReference type="EMBL" id="KAH3682281.1"/>
    </source>
</evidence>
<accession>A0A9P8TL40</accession>
<name>A0A9P8TL40_WICPI</name>
<protein>
    <submittedName>
        <fullName evidence="2">Uncharacterized protein</fullName>
    </submittedName>
</protein>
<dbReference type="AlphaFoldDB" id="A0A9P8TL40"/>
<organism evidence="2 3">
    <name type="scientific">Wickerhamomyces pijperi</name>
    <name type="common">Yeast</name>
    <name type="synonym">Pichia pijperi</name>
    <dbReference type="NCBI Taxonomy" id="599730"/>
    <lineage>
        <taxon>Eukaryota</taxon>
        <taxon>Fungi</taxon>
        <taxon>Dikarya</taxon>
        <taxon>Ascomycota</taxon>
        <taxon>Saccharomycotina</taxon>
        <taxon>Saccharomycetes</taxon>
        <taxon>Phaffomycetales</taxon>
        <taxon>Wickerhamomycetaceae</taxon>
        <taxon>Wickerhamomyces</taxon>
    </lineage>
</organism>
<reference evidence="2" key="1">
    <citation type="journal article" date="2021" name="Open Biol.">
        <title>Shared evolutionary footprints suggest mitochondrial oxidative damage underlies multiple complex I losses in fungi.</title>
        <authorList>
            <person name="Schikora-Tamarit M.A."/>
            <person name="Marcet-Houben M."/>
            <person name="Nosek J."/>
            <person name="Gabaldon T."/>
        </authorList>
    </citation>
    <scope>NUCLEOTIDE SEQUENCE</scope>
    <source>
        <strain evidence="2">CBS2887</strain>
    </source>
</reference>
<gene>
    <name evidence="2" type="ORF">WICPIJ_006750</name>
</gene>
<feature type="region of interest" description="Disordered" evidence="1">
    <location>
        <begin position="63"/>
        <end position="103"/>
    </location>
</feature>
<proteinExistence type="predicted"/>
<comment type="caution">
    <text evidence="2">The sequence shown here is derived from an EMBL/GenBank/DDBJ whole genome shotgun (WGS) entry which is preliminary data.</text>
</comment>
<reference evidence="2" key="2">
    <citation type="submission" date="2021-01" db="EMBL/GenBank/DDBJ databases">
        <authorList>
            <person name="Schikora-Tamarit M.A."/>
        </authorList>
    </citation>
    <scope>NUCLEOTIDE SEQUENCE</scope>
    <source>
        <strain evidence="2">CBS2887</strain>
    </source>
</reference>
<feature type="compositionally biased region" description="Basic and acidic residues" evidence="1">
    <location>
        <begin position="85"/>
        <end position="99"/>
    </location>
</feature>